<dbReference type="EMBL" id="LJKE01000022">
    <property type="protein sequence ID" value="KZD70966.1"/>
    <property type="molecule type" value="Genomic_DNA"/>
</dbReference>
<sequence>MKITKGLFEIVEKEEFGKGNYTVQRLSDGACFLLWREEWDHLKLTRFNVDQREYWTFIEIEVFNTGQGVIISEEYCFNADGEAYEKDGHIAWVPLSKTDVECEISRFEYEEKNREEERKLNNRKRSRK</sequence>
<organism evidence="1 2">
    <name type="scientific">Bacillus cereus</name>
    <dbReference type="NCBI Taxonomy" id="1396"/>
    <lineage>
        <taxon>Bacteria</taxon>
        <taxon>Bacillati</taxon>
        <taxon>Bacillota</taxon>
        <taxon>Bacilli</taxon>
        <taxon>Bacillales</taxon>
        <taxon>Bacillaceae</taxon>
        <taxon>Bacillus</taxon>
        <taxon>Bacillus cereus group</taxon>
    </lineage>
</organism>
<accession>A0A162PCJ1</accession>
<dbReference type="PATRIC" id="fig|1396.535.peg.4864"/>
<protein>
    <submittedName>
        <fullName evidence="1">Uncharacterized protein</fullName>
    </submittedName>
</protein>
<name>A0A162PCJ1_BACCE</name>
<evidence type="ECO:0000313" key="1">
    <source>
        <dbReference type="EMBL" id="KZD70966.1"/>
    </source>
</evidence>
<comment type="caution">
    <text evidence="1">The sequence shown here is derived from an EMBL/GenBank/DDBJ whole genome shotgun (WGS) entry which is preliminary data.</text>
</comment>
<evidence type="ECO:0000313" key="2">
    <source>
        <dbReference type="Proteomes" id="UP000076482"/>
    </source>
</evidence>
<dbReference type="Proteomes" id="UP000076482">
    <property type="component" value="Unassembled WGS sequence"/>
</dbReference>
<dbReference type="AlphaFoldDB" id="A0A162PCJ1"/>
<gene>
    <name evidence="1" type="ORF">B4088_1022</name>
</gene>
<reference evidence="1 2" key="1">
    <citation type="submission" date="2015-09" db="EMBL/GenBank/DDBJ databases">
        <title>Bacillus cereus food isolates.</title>
        <authorList>
            <person name="Boekhorst J."/>
        </authorList>
    </citation>
    <scope>NUCLEOTIDE SEQUENCE [LARGE SCALE GENOMIC DNA]</scope>
    <source>
        <strain evidence="1 2">B4088</strain>
    </source>
</reference>
<dbReference type="RefSeq" id="WP_063260180.1">
    <property type="nucleotide sequence ID" value="NZ_LJKE01000022.1"/>
</dbReference>
<proteinExistence type="predicted"/>